<dbReference type="PANTHER" id="PTHR10622:SF10">
    <property type="entry name" value="HET DOMAIN-CONTAINING PROTEIN"/>
    <property type="match status" value="1"/>
</dbReference>
<dbReference type="AlphaFoldDB" id="A0A6A5R9K3"/>
<dbReference type="RefSeq" id="XP_033444193.1">
    <property type="nucleotide sequence ID" value="XM_033598027.1"/>
</dbReference>
<accession>A0A6A5R9K3</accession>
<gene>
    <name evidence="1" type="ORF">M421DRAFT_9236</name>
</gene>
<dbReference type="GeneID" id="54355694"/>
<evidence type="ECO:0000313" key="2">
    <source>
        <dbReference type="Proteomes" id="UP000800082"/>
    </source>
</evidence>
<organism evidence="1 2">
    <name type="scientific">Didymella exigua CBS 183.55</name>
    <dbReference type="NCBI Taxonomy" id="1150837"/>
    <lineage>
        <taxon>Eukaryota</taxon>
        <taxon>Fungi</taxon>
        <taxon>Dikarya</taxon>
        <taxon>Ascomycota</taxon>
        <taxon>Pezizomycotina</taxon>
        <taxon>Dothideomycetes</taxon>
        <taxon>Pleosporomycetidae</taxon>
        <taxon>Pleosporales</taxon>
        <taxon>Pleosporineae</taxon>
        <taxon>Didymellaceae</taxon>
        <taxon>Didymella</taxon>
    </lineage>
</organism>
<dbReference type="EMBL" id="ML978999">
    <property type="protein sequence ID" value="KAF1923940.1"/>
    <property type="molecule type" value="Genomic_DNA"/>
</dbReference>
<name>A0A6A5R9K3_9PLEO</name>
<dbReference type="Proteomes" id="UP000800082">
    <property type="component" value="Unassembled WGS sequence"/>
</dbReference>
<reference evidence="1" key="1">
    <citation type="journal article" date="2020" name="Stud. Mycol.">
        <title>101 Dothideomycetes genomes: a test case for predicting lifestyles and emergence of pathogens.</title>
        <authorList>
            <person name="Haridas S."/>
            <person name="Albert R."/>
            <person name="Binder M."/>
            <person name="Bloem J."/>
            <person name="Labutti K."/>
            <person name="Salamov A."/>
            <person name="Andreopoulos B."/>
            <person name="Baker S."/>
            <person name="Barry K."/>
            <person name="Bills G."/>
            <person name="Bluhm B."/>
            <person name="Cannon C."/>
            <person name="Castanera R."/>
            <person name="Culley D."/>
            <person name="Daum C."/>
            <person name="Ezra D."/>
            <person name="Gonzalez J."/>
            <person name="Henrissat B."/>
            <person name="Kuo A."/>
            <person name="Liang C."/>
            <person name="Lipzen A."/>
            <person name="Lutzoni F."/>
            <person name="Magnuson J."/>
            <person name="Mondo S."/>
            <person name="Nolan M."/>
            <person name="Ohm R."/>
            <person name="Pangilinan J."/>
            <person name="Park H.-J."/>
            <person name="Ramirez L."/>
            <person name="Alfaro M."/>
            <person name="Sun H."/>
            <person name="Tritt A."/>
            <person name="Yoshinaga Y."/>
            <person name="Zwiers L.-H."/>
            <person name="Turgeon B."/>
            <person name="Goodwin S."/>
            <person name="Spatafora J."/>
            <person name="Crous P."/>
            <person name="Grigoriev I."/>
        </authorList>
    </citation>
    <scope>NUCLEOTIDE SEQUENCE</scope>
    <source>
        <strain evidence="1">CBS 183.55</strain>
    </source>
</reference>
<evidence type="ECO:0000313" key="1">
    <source>
        <dbReference type="EMBL" id="KAF1923940.1"/>
    </source>
</evidence>
<dbReference type="PANTHER" id="PTHR10622">
    <property type="entry name" value="HET DOMAIN-CONTAINING PROTEIN"/>
    <property type="match status" value="1"/>
</dbReference>
<dbReference type="OrthoDB" id="3798813at2759"/>
<proteinExistence type="predicted"/>
<protein>
    <submittedName>
        <fullName evidence="1">Uncharacterized protein</fullName>
    </submittedName>
</protein>
<keyword evidence="2" id="KW-1185">Reference proteome</keyword>
<sequence length="159" mass="17440">MAVMTGVDAKVLSGETELGTLSIAHRMSWAANRVTTRIEGVACSMLGIFDINMPLLYGSLFAWRPSKHETRLAANRSEQQGISAFARYSRDFESSTHMFSQSTHTTFALTNNGVKVSAPVLPWHPFATNQLATWKIAGGLAPWEHFKRSPGVLLVLACC</sequence>